<keyword evidence="1 3" id="KW-0853">WD repeat</keyword>
<sequence length="1003" mass="110650">MDSAAGRRRTESPFEDLPPGVSWVSRLDGVPFNSAIAWSCDGRWLGSYGVRGCRIWPIDTTSDVHRPGLAIGDDGKGRRALDWSPTDPDFLVQVDSDRVIGWRVGDDGVSATPTWAIEATTAYSLSFAPDGESLALVGGDGMLRLYSTEDGSPVSARPLKFVSKAMNWSPTGNHIHAYRFMGPGVLISTGGAERELIELDKPDIRTTTGEWSPDGSYLAAGDNDRTIKIWNSDGVLQAVLEGHDDIILSLTFSRDGRLMYSLAADDTTRCWRTDNWNCVAVLRLRAGLNPNGNWTTQGLAHSPARGVLAWRSNFGDFVDLLTVDPERLLAAASSSRTYANAKVLLVGDTGVGKSGLGLVLSGEAYRATDSTHARKVFTFDEREVELPDGTERREILLWDLAGQPGYRLIHQLHLAEAAAALIVFDARSEADPFGAVRYWMRALRQCRANLPGSPATPAILVAARVDRGGIPVSRERVEALRAELGMIGYYETSAREGWNVDELAEAVRASINWDELPRSISSELFETIKRFLIEEKDSDRVLASAGDLFRDFGRQHPSLAADTGLRASFDTCIRLLEGADLVRRFSFGEFVLLRPELLDAHASALIDAARGQPDGLGYLSWEDAIAGRFRRPEEGRLTGSDEELLLIATVEELLRHDLALREMTDGSVDLIFPSQFTNEREAPADTKADVILRFEGSVSTVYATLAVRLSHVAAYQRDEMWRNASTYRAKVGGVCGLRVREPEDGLGELTVFFDDATSEETRFTFEDYVQAHVTAHALPGTVQRERVFTCPGCSYRLDAELVRRKLSRAAESMICPDCEQERILLLDREDRLGQQARQSVEQMNESADQGRDRAAATATIRGKETTSDYDVFLSFNSADRPAVSGIAEGLRVAGLLPWVDAHALVGGDEWQAELAAQIRRVRTAVVILGRHGLGRWQRLETEAIVDEHTRRPSLTVIPVLLAGTPADLELPPFVGRWHAVDFREAWPPPFERLVQAITGRPRQ</sequence>
<keyword evidence="6" id="KW-1185">Reference proteome</keyword>
<protein>
    <recommendedName>
        <fullName evidence="4">TIR domain-containing protein</fullName>
    </recommendedName>
</protein>
<accession>A0ABQ3YSF5</accession>
<organism evidence="5 6">
    <name type="scientific">Paractinoplanes durhamensis</name>
    <dbReference type="NCBI Taxonomy" id="113563"/>
    <lineage>
        <taxon>Bacteria</taxon>
        <taxon>Bacillati</taxon>
        <taxon>Actinomycetota</taxon>
        <taxon>Actinomycetes</taxon>
        <taxon>Micromonosporales</taxon>
        <taxon>Micromonosporaceae</taxon>
        <taxon>Paractinoplanes</taxon>
    </lineage>
</organism>
<dbReference type="Gene3D" id="2.130.10.10">
    <property type="entry name" value="YVTN repeat-like/Quinoprotein amine dehydrogenase"/>
    <property type="match status" value="2"/>
</dbReference>
<dbReference type="SMART" id="SM00175">
    <property type="entry name" value="RAB"/>
    <property type="match status" value="1"/>
</dbReference>
<reference evidence="5 6" key="1">
    <citation type="submission" date="2021-01" db="EMBL/GenBank/DDBJ databases">
        <title>Whole genome shotgun sequence of Actinoplanes durhamensis NBRC 14914.</title>
        <authorList>
            <person name="Komaki H."/>
            <person name="Tamura T."/>
        </authorList>
    </citation>
    <scope>NUCLEOTIDE SEQUENCE [LARGE SCALE GENOMIC DNA]</scope>
    <source>
        <strain evidence="5 6">NBRC 14914</strain>
    </source>
</reference>
<dbReference type="SUPFAM" id="SSF50978">
    <property type="entry name" value="WD40 repeat-like"/>
    <property type="match status" value="1"/>
</dbReference>
<dbReference type="RefSeq" id="WP_203726079.1">
    <property type="nucleotide sequence ID" value="NZ_BAAATX010000002.1"/>
</dbReference>
<dbReference type="InterPro" id="IPR027417">
    <property type="entry name" value="P-loop_NTPase"/>
</dbReference>
<dbReference type="PROSITE" id="PS51419">
    <property type="entry name" value="RAB"/>
    <property type="match status" value="1"/>
</dbReference>
<evidence type="ECO:0000313" key="6">
    <source>
        <dbReference type="Proteomes" id="UP000637628"/>
    </source>
</evidence>
<proteinExistence type="predicted"/>
<dbReference type="PANTHER" id="PTHR19848">
    <property type="entry name" value="WD40 REPEAT PROTEIN"/>
    <property type="match status" value="1"/>
</dbReference>
<keyword evidence="2" id="KW-0677">Repeat</keyword>
<dbReference type="Pfam" id="PF00071">
    <property type="entry name" value="Ras"/>
    <property type="match status" value="1"/>
</dbReference>
<dbReference type="PANTHER" id="PTHR19848:SF8">
    <property type="entry name" value="F-BOX AND WD REPEAT DOMAIN CONTAINING 7"/>
    <property type="match status" value="1"/>
</dbReference>
<dbReference type="Gene3D" id="3.40.50.10140">
    <property type="entry name" value="Toll/interleukin-1 receptor homology (TIR) domain"/>
    <property type="match status" value="1"/>
</dbReference>
<gene>
    <name evidence="5" type="ORF">Adu01nite_17940</name>
</gene>
<feature type="repeat" description="WD" evidence="3">
    <location>
        <begin position="240"/>
        <end position="281"/>
    </location>
</feature>
<dbReference type="PROSITE" id="PS00675">
    <property type="entry name" value="SIGMA54_INTERACT_1"/>
    <property type="match status" value="1"/>
</dbReference>
<feature type="repeat" description="WD" evidence="3">
    <location>
        <begin position="211"/>
        <end position="231"/>
    </location>
</feature>
<dbReference type="InterPro" id="IPR035897">
    <property type="entry name" value="Toll_tir_struct_dom_sf"/>
</dbReference>
<evidence type="ECO:0000259" key="4">
    <source>
        <dbReference type="PROSITE" id="PS50104"/>
    </source>
</evidence>
<dbReference type="Gene3D" id="3.40.50.300">
    <property type="entry name" value="P-loop containing nucleotide triphosphate hydrolases"/>
    <property type="match status" value="1"/>
</dbReference>
<evidence type="ECO:0000256" key="3">
    <source>
        <dbReference type="PROSITE-ProRule" id="PRU00221"/>
    </source>
</evidence>
<dbReference type="Pfam" id="PF00400">
    <property type="entry name" value="WD40"/>
    <property type="match status" value="2"/>
</dbReference>
<dbReference type="InterPro" id="IPR036322">
    <property type="entry name" value="WD40_repeat_dom_sf"/>
</dbReference>
<evidence type="ECO:0000313" key="5">
    <source>
        <dbReference type="EMBL" id="GIE00444.1"/>
    </source>
</evidence>
<dbReference type="PROSITE" id="PS50082">
    <property type="entry name" value="WD_REPEATS_2"/>
    <property type="match status" value="2"/>
</dbReference>
<dbReference type="InterPro" id="IPR001680">
    <property type="entry name" value="WD40_rpt"/>
</dbReference>
<dbReference type="SMART" id="SM00174">
    <property type="entry name" value="RHO"/>
    <property type="match status" value="1"/>
</dbReference>
<feature type="domain" description="TIR" evidence="4">
    <location>
        <begin position="867"/>
        <end position="1001"/>
    </location>
</feature>
<dbReference type="InterPro" id="IPR015943">
    <property type="entry name" value="WD40/YVTN_repeat-like_dom_sf"/>
</dbReference>
<dbReference type="PRINTS" id="PR00449">
    <property type="entry name" value="RASTRNSFRMNG"/>
</dbReference>
<dbReference type="SMART" id="SM00173">
    <property type="entry name" value="RAS"/>
    <property type="match status" value="1"/>
</dbReference>
<dbReference type="InterPro" id="IPR001806">
    <property type="entry name" value="Small_GTPase"/>
</dbReference>
<dbReference type="EMBL" id="BOML01000014">
    <property type="protein sequence ID" value="GIE00444.1"/>
    <property type="molecule type" value="Genomic_DNA"/>
</dbReference>
<name>A0ABQ3YSF5_9ACTN</name>
<dbReference type="PROSITE" id="PS50104">
    <property type="entry name" value="TIR"/>
    <property type="match status" value="1"/>
</dbReference>
<evidence type="ECO:0000256" key="1">
    <source>
        <dbReference type="ARBA" id="ARBA00022574"/>
    </source>
</evidence>
<dbReference type="Pfam" id="PF13676">
    <property type="entry name" value="TIR_2"/>
    <property type="match status" value="1"/>
</dbReference>
<dbReference type="SUPFAM" id="SSF52200">
    <property type="entry name" value="Toll/Interleukin receptor TIR domain"/>
    <property type="match status" value="1"/>
</dbReference>
<comment type="caution">
    <text evidence="5">The sequence shown here is derived from an EMBL/GenBank/DDBJ whole genome shotgun (WGS) entry which is preliminary data.</text>
</comment>
<evidence type="ECO:0000256" key="2">
    <source>
        <dbReference type="ARBA" id="ARBA00022737"/>
    </source>
</evidence>
<dbReference type="Proteomes" id="UP000637628">
    <property type="component" value="Unassembled WGS sequence"/>
</dbReference>
<dbReference type="InterPro" id="IPR025662">
    <property type="entry name" value="Sigma_54_int_dom_ATP-bd_1"/>
</dbReference>
<dbReference type="SMART" id="SM00320">
    <property type="entry name" value="WD40"/>
    <property type="match status" value="3"/>
</dbReference>
<dbReference type="PROSITE" id="PS50294">
    <property type="entry name" value="WD_REPEATS_REGION"/>
    <property type="match status" value="2"/>
</dbReference>
<dbReference type="InterPro" id="IPR000157">
    <property type="entry name" value="TIR_dom"/>
</dbReference>
<dbReference type="SUPFAM" id="SSF52540">
    <property type="entry name" value="P-loop containing nucleoside triphosphate hydrolases"/>
    <property type="match status" value="1"/>
</dbReference>